<protein>
    <submittedName>
        <fullName evidence="2">Uncharacterized protein</fullName>
    </submittedName>
</protein>
<name>A0A2L2T8Z4_9HYPO</name>
<proteinExistence type="predicted"/>
<dbReference type="Proteomes" id="UP000245910">
    <property type="component" value="Chromosome I"/>
</dbReference>
<dbReference type="AlphaFoldDB" id="A0A2L2T8Z4"/>
<sequence>MQNKVDVLFWDFCSSMSGMFSAAFLHQGTIMSDKLANRNSLTANQNNRDDEYCPSPPKGVGWKPSECGEQEIS</sequence>
<reference evidence="3" key="1">
    <citation type="submission" date="2014-10" db="EMBL/GenBank/DDBJ databases">
        <authorList>
            <person name="King R."/>
        </authorList>
    </citation>
    <scope>NUCLEOTIDE SEQUENCE [LARGE SCALE GENOMIC DNA]</scope>
    <source>
        <strain evidence="3">A3/5</strain>
    </source>
</reference>
<evidence type="ECO:0000256" key="1">
    <source>
        <dbReference type="SAM" id="MobiDB-lite"/>
    </source>
</evidence>
<evidence type="ECO:0000313" key="3">
    <source>
        <dbReference type="Proteomes" id="UP000245910"/>
    </source>
</evidence>
<accession>A0A2L2T8Z4</accession>
<keyword evidence="3" id="KW-1185">Reference proteome</keyword>
<dbReference type="EMBL" id="LN649229">
    <property type="protein sequence ID" value="CEI67354.1"/>
    <property type="molecule type" value="Genomic_DNA"/>
</dbReference>
<evidence type="ECO:0000313" key="2">
    <source>
        <dbReference type="EMBL" id="CEI67354.1"/>
    </source>
</evidence>
<organism evidence="2 3">
    <name type="scientific">Fusarium venenatum</name>
    <dbReference type="NCBI Taxonomy" id="56646"/>
    <lineage>
        <taxon>Eukaryota</taxon>
        <taxon>Fungi</taxon>
        <taxon>Dikarya</taxon>
        <taxon>Ascomycota</taxon>
        <taxon>Pezizomycotina</taxon>
        <taxon>Sordariomycetes</taxon>
        <taxon>Hypocreomycetidae</taxon>
        <taxon>Hypocreales</taxon>
        <taxon>Nectriaceae</taxon>
        <taxon>Fusarium</taxon>
    </lineage>
</organism>
<feature type="region of interest" description="Disordered" evidence="1">
    <location>
        <begin position="44"/>
        <end position="73"/>
    </location>
</feature>